<dbReference type="AlphaFoldDB" id="A0AAW7Q4S9"/>
<proteinExistence type="predicted"/>
<reference evidence="1" key="1">
    <citation type="journal article" date="2023" name="Microorganisms">
        <title>Genomic Characterization of Arcobacter butzleri Strains Isolated from Various Sources in Lithuania.</title>
        <authorList>
            <person name="Uljanovas D."/>
            <person name="Golz G."/>
            <person name="Fleischmann S."/>
            <person name="Kudirkiene E."/>
            <person name="Kasetiene N."/>
            <person name="Grineviciene A."/>
            <person name="Tamuleviciene E."/>
            <person name="Aksomaitiene J."/>
            <person name="Alter T."/>
            <person name="Malakauskas M."/>
        </authorList>
    </citation>
    <scope>NUCLEOTIDE SEQUENCE</scope>
    <source>
        <strain evidence="1">W48</strain>
    </source>
</reference>
<dbReference type="EMBL" id="JAQJJC010000009">
    <property type="protein sequence ID" value="MDN5114415.1"/>
    <property type="molecule type" value="Genomic_DNA"/>
</dbReference>
<gene>
    <name evidence="1" type="ORF">PJV88_07145</name>
</gene>
<accession>A0AAW7Q4S9</accession>
<protein>
    <submittedName>
        <fullName evidence="1">Uncharacterized protein</fullName>
    </submittedName>
</protein>
<dbReference type="Proteomes" id="UP001170713">
    <property type="component" value="Unassembled WGS sequence"/>
</dbReference>
<comment type="caution">
    <text evidence="1">The sequence shown here is derived from an EMBL/GenBank/DDBJ whole genome shotgun (WGS) entry which is preliminary data.</text>
</comment>
<reference evidence="1" key="2">
    <citation type="submission" date="2023-01" db="EMBL/GenBank/DDBJ databases">
        <authorList>
            <person name="Uljanovas D."/>
        </authorList>
    </citation>
    <scope>NUCLEOTIDE SEQUENCE</scope>
    <source>
        <strain evidence="1">W48</strain>
    </source>
</reference>
<evidence type="ECO:0000313" key="2">
    <source>
        <dbReference type="Proteomes" id="UP001170713"/>
    </source>
</evidence>
<organism evidence="1 2">
    <name type="scientific">Aliarcobacter butzleri</name>
    <dbReference type="NCBI Taxonomy" id="28197"/>
    <lineage>
        <taxon>Bacteria</taxon>
        <taxon>Pseudomonadati</taxon>
        <taxon>Campylobacterota</taxon>
        <taxon>Epsilonproteobacteria</taxon>
        <taxon>Campylobacterales</taxon>
        <taxon>Arcobacteraceae</taxon>
        <taxon>Aliarcobacter</taxon>
    </lineage>
</organism>
<sequence>MIKVTTKFSNSFTKLQKNIEELSKKAVSFNELFTTDFLNKCSSFNNIDDLISNSPFDVKTKEDFLNIISNEEWDSYIKSVTIFNSWKDMQLAASNSFVKNKLAI</sequence>
<dbReference type="RefSeq" id="WP_301342968.1">
    <property type="nucleotide sequence ID" value="NZ_JAQJJC010000009.1"/>
</dbReference>
<evidence type="ECO:0000313" key="1">
    <source>
        <dbReference type="EMBL" id="MDN5114415.1"/>
    </source>
</evidence>
<name>A0AAW7Q4S9_9BACT</name>